<feature type="domain" description="Tubulin/FtsZ GTPase" evidence="8">
    <location>
        <begin position="2"/>
        <end position="205"/>
    </location>
</feature>
<dbReference type="OrthoDB" id="378625at2157"/>
<proteinExistence type="inferred from homology"/>
<dbReference type="GO" id="GO:0003924">
    <property type="term" value="F:GTPase activity"/>
    <property type="evidence" value="ECO:0007669"/>
    <property type="project" value="InterPro"/>
</dbReference>
<dbReference type="InterPro" id="IPR037103">
    <property type="entry name" value="Tubulin/FtsZ-like_C"/>
</dbReference>
<evidence type="ECO:0000313" key="11">
    <source>
        <dbReference type="Proteomes" id="UP000199289"/>
    </source>
</evidence>
<sequence length="394" mass="41842">MNVALIGVGLAGGRIVESLLAYESDAGVDFVTDALAVNTARADLVELERLPEDRRVLVGQSRVKGHGVGADNELGAEVTREDIGDVLSVVDEFSTHEVDAFLVVAGLGGGTGSGGGPVVAEELGRVYAEPVFGLGVLPGRDEDGINTLNAARSLPTFVREVENLVLFDNDAWRQSGENVSTGYESLNRELARRLGVVLSAGEADGTGDDGAVETADVRRTLNAGGVSTIGYASVEVRRPKRGLVARLLGSTPDRDEGKVTNRVTSLVRRAALSRLTVPCDIESADRGVVVVAGPRAEVSRQGVERGREWVREETETTEIRGGDCPMNSESVAAAVLLSGLDDVPRLNELRRTAVEMRRDILEKDSVSGHRYRSLIRASGGDGDDGDEESIEPLF</sequence>
<dbReference type="GO" id="GO:0005874">
    <property type="term" value="C:microtubule"/>
    <property type="evidence" value="ECO:0007669"/>
    <property type="project" value="InterPro"/>
</dbReference>
<dbReference type="AlphaFoldDB" id="A0A1H1C334"/>
<dbReference type="Gene3D" id="3.40.50.1440">
    <property type="entry name" value="Tubulin/FtsZ, GTPase domain"/>
    <property type="match status" value="1"/>
</dbReference>
<dbReference type="InterPro" id="IPR032907">
    <property type="entry name" value="CetZ"/>
</dbReference>
<dbReference type="GO" id="GO:0005737">
    <property type="term" value="C:cytoplasm"/>
    <property type="evidence" value="ECO:0007669"/>
    <property type="project" value="UniProtKB-SubCell"/>
</dbReference>
<keyword evidence="10" id="KW-0131">Cell cycle</keyword>
<keyword evidence="12" id="KW-1185">Reference proteome</keyword>
<dbReference type="InterPro" id="IPR048737">
    <property type="entry name" value="CetZ_C"/>
</dbReference>
<dbReference type="GO" id="GO:0007017">
    <property type="term" value="P:microtubule-based process"/>
    <property type="evidence" value="ECO:0007669"/>
    <property type="project" value="InterPro"/>
</dbReference>
<gene>
    <name evidence="6" type="primary">cetZ</name>
    <name evidence="9" type="ORF">DWB78_04485</name>
    <name evidence="10" type="ORF">SAMN05216278_2088</name>
</gene>
<dbReference type="Pfam" id="PF00091">
    <property type="entry name" value="Tubulin"/>
    <property type="match status" value="1"/>
</dbReference>
<protein>
    <recommendedName>
        <fullName evidence="6">Tubulin-like protein CetZ</fullName>
    </recommendedName>
</protein>
<dbReference type="GO" id="GO:0008360">
    <property type="term" value="P:regulation of cell shape"/>
    <property type="evidence" value="ECO:0007669"/>
    <property type="project" value="UniProtKB-UniRule"/>
</dbReference>
<dbReference type="PANTHER" id="PTHR30314">
    <property type="entry name" value="CELL DIVISION PROTEIN FTSZ-RELATED"/>
    <property type="match status" value="1"/>
</dbReference>
<dbReference type="InterPro" id="IPR045061">
    <property type="entry name" value="FtsZ/CetZ"/>
</dbReference>
<feature type="region of interest" description="Disordered" evidence="7">
    <location>
        <begin position="374"/>
        <end position="394"/>
    </location>
</feature>
<comment type="similarity">
    <text evidence="1 6">Belongs to the CetZ family.</text>
</comment>
<evidence type="ECO:0000256" key="1">
    <source>
        <dbReference type="ARBA" id="ARBA00006877"/>
    </source>
</evidence>
<dbReference type="GO" id="GO:0032153">
    <property type="term" value="C:cell division site"/>
    <property type="evidence" value="ECO:0007669"/>
    <property type="project" value="TreeGrafter"/>
</dbReference>
<dbReference type="InterPro" id="IPR017975">
    <property type="entry name" value="Tubulin_CS"/>
</dbReference>
<dbReference type="Proteomes" id="UP000199289">
    <property type="component" value="Unassembled WGS sequence"/>
</dbReference>
<dbReference type="Pfam" id="PF21011">
    <property type="entry name" value="CetZ_C"/>
    <property type="match status" value="1"/>
</dbReference>
<evidence type="ECO:0000313" key="9">
    <source>
        <dbReference type="EMBL" id="RDI71046.1"/>
    </source>
</evidence>
<dbReference type="PANTHER" id="PTHR30314:SF10">
    <property type="entry name" value="TUBULIN-LIKE PROTEIN CETZ"/>
    <property type="match status" value="1"/>
</dbReference>
<feature type="binding site" evidence="6">
    <location>
        <position position="169"/>
    </location>
    <ligand>
        <name>GTP</name>
        <dbReference type="ChEBI" id="CHEBI:37565"/>
    </ligand>
</feature>
<reference evidence="10" key="2">
    <citation type="submission" date="2016-10" db="EMBL/GenBank/DDBJ databases">
        <authorList>
            <person name="de Groot N.N."/>
        </authorList>
    </citation>
    <scope>NUCLEOTIDE SEQUENCE [LARGE SCALE GENOMIC DNA]</scope>
    <source>
        <strain evidence="10">CGMCC 1.12397</strain>
    </source>
</reference>
<comment type="function">
    <text evidence="6">Involved in cell shape control.</text>
</comment>
<keyword evidence="3 6" id="KW-0547">Nucleotide-binding</keyword>
<keyword evidence="5 6" id="KW-0342">GTP-binding</keyword>
<evidence type="ECO:0000256" key="2">
    <source>
        <dbReference type="ARBA" id="ARBA00022490"/>
    </source>
</evidence>
<reference evidence="9 12" key="3">
    <citation type="submission" date="2018-07" db="EMBL/GenBank/DDBJ databases">
        <title>Genome sequence of extremly halophilic archaeon Halopelagius longus strain BC12-B1.</title>
        <authorList>
            <person name="Zhang X."/>
        </authorList>
    </citation>
    <scope>NUCLEOTIDE SEQUENCE [LARGE SCALE GENOMIC DNA]</scope>
    <source>
        <strain evidence="9 12">BC12-B1</strain>
    </source>
</reference>
<dbReference type="InterPro" id="IPR036525">
    <property type="entry name" value="Tubulin/FtsZ_GTPase_sf"/>
</dbReference>
<evidence type="ECO:0000313" key="12">
    <source>
        <dbReference type="Proteomes" id="UP000255421"/>
    </source>
</evidence>
<organism evidence="10 11">
    <name type="scientific">Halopelagius longus</name>
    <dbReference type="NCBI Taxonomy" id="1236180"/>
    <lineage>
        <taxon>Archaea</taxon>
        <taxon>Methanobacteriati</taxon>
        <taxon>Methanobacteriota</taxon>
        <taxon>Stenosarchaea group</taxon>
        <taxon>Halobacteria</taxon>
        <taxon>Halobacteriales</taxon>
        <taxon>Haloferacaceae</taxon>
    </lineage>
</organism>
<dbReference type="Gene3D" id="3.30.1330.20">
    <property type="entry name" value="Tubulin/FtsZ, C-terminal domain"/>
    <property type="match status" value="1"/>
</dbReference>
<dbReference type="RefSeq" id="WP_092536862.1">
    <property type="nucleotide sequence ID" value="NZ_FNKQ01000002.1"/>
</dbReference>
<evidence type="ECO:0000256" key="3">
    <source>
        <dbReference type="ARBA" id="ARBA00022741"/>
    </source>
</evidence>
<dbReference type="PRINTS" id="PR00423">
    <property type="entry name" value="CELLDVISFTSZ"/>
</dbReference>
<feature type="compositionally biased region" description="Acidic residues" evidence="7">
    <location>
        <begin position="381"/>
        <end position="394"/>
    </location>
</feature>
<evidence type="ECO:0000256" key="4">
    <source>
        <dbReference type="ARBA" id="ARBA00022960"/>
    </source>
</evidence>
<comment type="caution">
    <text evidence="6">Lacks conserved residue(s) required for the propagation of feature annotation.</text>
</comment>
<reference evidence="11" key="1">
    <citation type="submission" date="2016-10" db="EMBL/GenBank/DDBJ databases">
        <authorList>
            <person name="Varghese N."/>
            <person name="Submissions S."/>
        </authorList>
    </citation>
    <scope>NUCLEOTIDE SEQUENCE [LARGE SCALE GENOMIC DNA]</scope>
    <source>
        <strain evidence="11">CGMCC 1.12397</strain>
    </source>
</reference>
<keyword evidence="10" id="KW-0132">Cell division</keyword>
<dbReference type="GO" id="GO:0005525">
    <property type="term" value="F:GTP binding"/>
    <property type="evidence" value="ECO:0007669"/>
    <property type="project" value="UniProtKB-UniRule"/>
</dbReference>
<dbReference type="InterPro" id="IPR003008">
    <property type="entry name" value="Tubulin_FtsZ_GTPase"/>
</dbReference>
<evidence type="ECO:0000256" key="6">
    <source>
        <dbReference type="HAMAP-Rule" id="MF_01946"/>
    </source>
</evidence>
<dbReference type="CDD" id="cd02202">
    <property type="entry name" value="CetZ_tubulin-like"/>
    <property type="match status" value="1"/>
</dbReference>
<dbReference type="SUPFAM" id="SSF52490">
    <property type="entry name" value="Tubulin nucleotide-binding domain-like"/>
    <property type="match status" value="1"/>
</dbReference>
<feature type="binding site" evidence="6">
    <location>
        <begin position="110"/>
        <end position="112"/>
    </location>
    <ligand>
        <name>GTP</name>
        <dbReference type="ChEBI" id="CHEBI:37565"/>
    </ligand>
</feature>
<dbReference type="GO" id="GO:0051301">
    <property type="term" value="P:cell division"/>
    <property type="evidence" value="ECO:0007669"/>
    <property type="project" value="UniProtKB-KW"/>
</dbReference>
<dbReference type="Proteomes" id="UP000255421">
    <property type="component" value="Unassembled WGS sequence"/>
</dbReference>
<evidence type="ECO:0000256" key="5">
    <source>
        <dbReference type="ARBA" id="ARBA00023134"/>
    </source>
</evidence>
<dbReference type="HAMAP" id="MF_01946">
    <property type="entry name" value="CetZ"/>
    <property type="match status" value="1"/>
</dbReference>
<evidence type="ECO:0000259" key="8">
    <source>
        <dbReference type="SMART" id="SM00864"/>
    </source>
</evidence>
<dbReference type="EMBL" id="FNKQ01000002">
    <property type="protein sequence ID" value="SDQ58618.1"/>
    <property type="molecule type" value="Genomic_DNA"/>
</dbReference>
<keyword evidence="4 6" id="KW-0133">Cell shape</keyword>
<feature type="binding site" evidence="6">
    <location>
        <position position="142"/>
    </location>
    <ligand>
        <name>GTP</name>
        <dbReference type="ChEBI" id="CHEBI:37565"/>
    </ligand>
</feature>
<keyword evidence="2 6" id="KW-0963">Cytoplasm</keyword>
<dbReference type="SMART" id="SM00864">
    <property type="entry name" value="Tubulin"/>
    <property type="match status" value="1"/>
</dbReference>
<dbReference type="PROSITE" id="PS00227">
    <property type="entry name" value="TUBULIN"/>
    <property type="match status" value="1"/>
</dbReference>
<feature type="binding site" evidence="6">
    <location>
        <position position="187"/>
    </location>
    <ligand>
        <name>GTP</name>
        <dbReference type="ChEBI" id="CHEBI:37565"/>
    </ligand>
</feature>
<evidence type="ECO:0000313" key="10">
    <source>
        <dbReference type="EMBL" id="SDQ58618.1"/>
    </source>
</evidence>
<evidence type="ECO:0000256" key="7">
    <source>
        <dbReference type="SAM" id="MobiDB-lite"/>
    </source>
</evidence>
<dbReference type="EMBL" id="QQST01000001">
    <property type="protein sequence ID" value="RDI71046.1"/>
    <property type="molecule type" value="Genomic_DNA"/>
</dbReference>
<accession>A0A1H1C334</accession>
<name>A0A1H1C334_9EURY</name>
<comment type="subcellular location">
    <subcellularLocation>
        <location evidence="6">Cytoplasm</location>
    </subcellularLocation>
</comment>